<accession>A0A1B8NXL1</accession>
<comment type="catalytic activity">
    <reaction evidence="1 9">
        <text>(S)-muconolactone = (4,5-dihydro-5-oxofuran-2-yl)-acetate</text>
        <dbReference type="Rhea" id="RHEA:12348"/>
        <dbReference type="ChEBI" id="CHEBI:58425"/>
        <dbReference type="ChEBI" id="CHEBI:58736"/>
        <dbReference type="EC" id="5.3.3.4"/>
    </reaction>
</comment>
<dbReference type="Gene3D" id="3.30.70.1060">
    <property type="entry name" value="Dimeric alpha+beta barrel"/>
    <property type="match status" value="1"/>
</dbReference>
<evidence type="ECO:0000256" key="5">
    <source>
        <dbReference type="ARBA" id="ARBA00012070"/>
    </source>
</evidence>
<dbReference type="InterPro" id="IPR003464">
    <property type="entry name" value="Muconolactone_d_Isoase"/>
</dbReference>
<feature type="domain" description="Muconolactone isomerase" evidence="10">
    <location>
        <begin position="1"/>
        <end position="89"/>
    </location>
</feature>
<dbReference type="InterPro" id="IPR026029">
    <property type="entry name" value="MLI_dom"/>
</dbReference>
<dbReference type="InterPro" id="IPR011008">
    <property type="entry name" value="Dimeric_a/b-barrel"/>
</dbReference>
<dbReference type="UniPathway" id="UPA00157">
    <property type="reaction ID" value="UER00260"/>
</dbReference>
<dbReference type="SUPFAM" id="SSF54909">
    <property type="entry name" value="Dimeric alpha+beta barrel"/>
    <property type="match status" value="1"/>
</dbReference>
<comment type="pathway">
    <text evidence="2 9">Aromatic compound metabolism; beta-ketoadipate pathway; 5-oxo-4,5-dihydro-2-furylacetate from catechol: step 3/3.</text>
</comment>
<comment type="caution">
    <text evidence="11">The sequence shown here is derived from an EMBL/GenBank/DDBJ whole genome shotgun (WGS) entry which is preliminary data.</text>
</comment>
<name>A0A1B8NXL1_HALEL</name>
<evidence type="ECO:0000256" key="4">
    <source>
        <dbReference type="ARBA" id="ARBA00011365"/>
    </source>
</evidence>
<dbReference type="Proteomes" id="UP000092504">
    <property type="component" value="Unassembled WGS sequence"/>
</dbReference>
<keyword evidence="7 9" id="KW-0413">Isomerase</keyword>
<dbReference type="GO" id="GO:0042952">
    <property type="term" value="P:beta-ketoadipate pathway"/>
    <property type="evidence" value="ECO:0007669"/>
    <property type="project" value="UniProtKB-UniRule"/>
</dbReference>
<evidence type="ECO:0000256" key="9">
    <source>
        <dbReference type="PIRNR" id="PIRNR001486"/>
    </source>
</evidence>
<dbReference type="EMBL" id="MAJD01000002">
    <property type="protein sequence ID" value="OBX34724.1"/>
    <property type="molecule type" value="Genomic_DNA"/>
</dbReference>
<dbReference type="Pfam" id="PF02426">
    <property type="entry name" value="MIase"/>
    <property type="match status" value="1"/>
</dbReference>
<organism evidence="11 12">
    <name type="scientific">Halomonas elongata</name>
    <dbReference type="NCBI Taxonomy" id="2746"/>
    <lineage>
        <taxon>Bacteria</taxon>
        <taxon>Pseudomonadati</taxon>
        <taxon>Pseudomonadota</taxon>
        <taxon>Gammaproteobacteria</taxon>
        <taxon>Oceanospirillales</taxon>
        <taxon>Halomonadaceae</taxon>
        <taxon>Halomonas</taxon>
    </lineage>
</organism>
<reference evidence="11 12" key="1">
    <citation type="submission" date="2016-06" db="EMBL/GenBank/DDBJ databases">
        <title>Genome sequence of halotolerant plant growth promoting strain of Halomonas elongata HEK1 isolated from salterns of Rann of Kutch, Gujarat, India.</title>
        <authorList>
            <person name="Gaba S."/>
            <person name="Singh R.N."/>
            <person name="Abrol S."/>
            <person name="Kaushik R."/>
            <person name="Saxena A.K."/>
        </authorList>
    </citation>
    <scope>NUCLEOTIDE SEQUENCE [LARGE SCALE GENOMIC DNA]</scope>
    <source>
        <strain evidence="11 12">HEK1</strain>
    </source>
</reference>
<evidence type="ECO:0000313" key="12">
    <source>
        <dbReference type="Proteomes" id="UP000092504"/>
    </source>
</evidence>
<dbReference type="PATRIC" id="fig|2746.7.peg.3895"/>
<dbReference type="RefSeq" id="WP_065241620.1">
    <property type="nucleotide sequence ID" value="NZ_JARWBO010000009.1"/>
</dbReference>
<comment type="similarity">
    <text evidence="3 9">Belongs to the muconolactone Delta-isomerase family.</text>
</comment>
<evidence type="ECO:0000256" key="3">
    <source>
        <dbReference type="ARBA" id="ARBA00010882"/>
    </source>
</evidence>
<evidence type="ECO:0000256" key="6">
    <source>
        <dbReference type="ARBA" id="ARBA00022797"/>
    </source>
</evidence>
<comment type="subunit">
    <text evidence="4">Homodecamer.</text>
</comment>
<sequence>MLFQVEMTVKLPPDMPVEQAAEIKATEKAYSQELQRAGKWRHLWRVAGSYSNVSIFDVDDNAELQDIVSNLPLFPYMAISVKPLCRHPSSIRDDDH</sequence>
<gene>
    <name evidence="11" type="primary">catC</name>
    <name evidence="11" type="ORF">A8U91_03784</name>
</gene>
<evidence type="ECO:0000313" key="11">
    <source>
        <dbReference type="EMBL" id="OBX34724.1"/>
    </source>
</evidence>
<evidence type="ECO:0000256" key="8">
    <source>
        <dbReference type="NCBIfam" id="TIGR03221"/>
    </source>
</evidence>
<proteinExistence type="inferred from homology"/>
<dbReference type="PIRSF" id="PIRSF001486">
    <property type="entry name" value="CatC"/>
    <property type="match status" value="1"/>
</dbReference>
<dbReference type="EC" id="5.3.3.4" evidence="5 8"/>
<dbReference type="NCBIfam" id="TIGR03221">
    <property type="entry name" value="muco_delta"/>
    <property type="match status" value="1"/>
</dbReference>
<dbReference type="GO" id="GO:0016159">
    <property type="term" value="F:muconolactone delta-isomerase activity"/>
    <property type="evidence" value="ECO:0007669"/>
    <property type="project" value="UniProtKB-UniRule"/>
</dbReference>
<keyword evidence="6 9" id="KW-0058">Aromatic hydrocarbons catabolism</keyword>
<evidence type="ECO:0000256" key="1">
    <source>
        <dbReference type="ARBA" id="ARBA00001739"/>
    </source>
</evidence>
<evidence type="ECO:0000256" key="7">
    <source>
        <dbReference type="ARBA" id="ARBA00023235"/>
    </source>
</evidence>
<evidence type="ECO:0000256" key="2">
    <source>
        <dbReference type="ARBA" id="ARBA00005193"/>
    </source>
</evidence>
<evidence type="ECO:0000259" key="10">
    <source>
        <dbReference type="Pfam" id="PF02426"/>
    </source>
</evidence>
<dbReference type="AlphaFoldDB" id="A0A1B8NXL1"/>
<protein>
    <recommendedName>
        <fullName evidence="5 8">Muconolactone Delta-isomerase</fullName>
        <shortName evidence="9">MIase</shortName>
        <ecNumber evidence="5 8">5.3.3.4</ecNumber>
    </recommendedName>
</protein>